<organism evidence="2 3">
    <name type="scientific">Datura stramonium</name>
    <name type="common">Jimsonweed</name>
    <name type="synonym">Common thornapple</name>
    <dbReference type="NCBI Taxonomy" id="4076"/>
    <lineage>
        <taxon>Eukaryota</taxon>
        <taxon>Viridiplantae</taxon>
        <taxon>Streptophyta</taxon>
        <taxon>Embryophyta</taxon>
        <taxon>Tracheophyta</taxon>
        <taxon>Spermatophyta</taxon>
        <taxon>Magnoliopsida</taxon>
        <taxon>eudicotyledons</taxon>
        <taxon>Gunneridae</taxon>
        <taxon>Pentapetalae</taxon>
        <taxon>asterids</taxon>
        <taxon>lamiids</taxon>
        <taxon>Solanales</taxon>
        <taxon>Solanaceae</taxon>
        <taxon>Solanoideae</taxon>
        <taxon>Datureae</taxon>
        <taxon>Datura</taxon>
    </lineage>
</organism>
<name>A0ABS8SGY9_DATST</name>
<feature type="region of interest" description="Disordered" evidence="1">
    <location>
        <begin position="79"/>
        <end position="128"/>
    </location>
</feature>
<evidence type="ECO:0000313" key="2">
    <source>
        <dbReference type="EMBL" id="MCD7458159.1"/>
    </source>
</evidence>
<proteinExistence type="predicted"/>
<comment type="caution">
    <text evidence="2">The sequence shown here is derived from an EMBL/GenBank/DDBJ whole genome shotgun (WGS) entry which is preliminary data.</text>
</comment>
<gene>
    <name evidence="2" type="ORF">HAX54_037424</name>
</gene>
<reference evidence="2 3" key="1">
    <citation type="journal article" date="2021" name="BMC Genomics">
        <title>Datura genome reveals duplications of psychoactive alkaloid biosynthetic genes and high mutation rate following tissue culture.</title>
        <authorList>
            <person name="Rajewski A."/>
            <person name="Carter-House D."/>
            <person name="Stajich J."/>
            <person name="Litt A."/>
        </authorList>
    </citation>
    <scope>NUCLEOTIDE SEQUENCE [LARGE SCALE GENOMIC DNA]</scope>
    <source>
        <strain evidence="2">AR-01</strain>
    </source>
</reference>
<keyword evidence="3" id="KW-1185">Reference proteome</keyword>
<dbReference type="Proteomes" id="UP000823775">
    <property type="component" value="Unassembled WGS sequence"/>
</dbReference>
<accession>A0ABS8SGY9</accession>
<evidence type="ECO:0000256" key="1">
    <source>
        <dbReference type="SAM" id="MobiDB-lite"/>
    </source>
</evidence>
<feature type="non-terminal residue" evidence="2">
    <location>
        <position position="1"/>
    </location>
</feature>
<sequence>AAKRARDLISGVTDIGTSAGAGAKSNDDAYVEITLDVREDSVAVHSVKTAGGADVEDPGWLYWLRPRGKSTLGIFTCQKSSSSKNSASLSSSAKPTAALDGPPSKRFDEITSSPTGLLPQAKFGRMHE</sequence>
<protein>
    <submittedName>
        <fullName evidence="2">Uncharacterized protein</fullName>
    </submittedName>
</protein>
<feature type="region of interest" description="Disordered" evidence="1">
    <location>
        <begin position="1"/>
        <end position="24"/>
    </location>
</feature>
<evidence type="ECO:0000313" key="3">
    <source>
        <dbReference type="Proteomes" id="UP000823775"/>
    </source>
</evidence>
<feature type="compositionally biased region" description="Low complexity" evidence="1">
    <location>
        <begin position="79"/>
        <end position="94"/>
    </location>
</feature>
<dbReference type="EMBL" id="JACEIK010000501">
    <property type="protein sequence ID" value="MCD7458159.1"/>
    <property type="molecule type" value="Genomic_DNA"/>
</dbReference>